<feature type="transmembrane region" description="Helical" evidence="1">
    <location>
        <begin position="20"/>
        <end position="41"/>
    </location>
</feature>
<proteinExistence type="predicted"/>
<dbReference type="RefSeq" id="WP_021669730.1">
    <property type="nucleotide sequence ID" value="NZ_JRNR01000013.1"/>
</dbReference>
<feature type="transmembrane region" description="Helical" evidence="1">
    <location>
        <begin position="141"/>
        <end position="161"/>
    </location>
</feature>
<organism evidence="2 3">
    <name type="scientific">Prevotella disiens DNF00882</name>
    <dbReference type="NCBI Taxonomy" id="1401075"/>
    <lineage>
        <taxon>Bacteria</taxon>
        <taxon>Pseudomonadati</taxon>
        <taxon>Bacteroidota</taxon>
        <taxon>Bacteroidia</taxon>
        <taxon>Bacteroidales</taxon>
        <taxon>Prevotellaceae</taxon>
        <taxon>Prevotella</taxon>
    </lineage>
</organism>
<accession>A0A096C599</accession>
<sequence length="170" mass="18864">MEIKHRHKIKTEERISQRVLYAIIAISAVFFLLFLVLGVQSPFAASPIITAPILVDALIIFMWVLVGLTFLAMLFSIIRTAKKSSDKAHIVNGIPAYKIAVIVFCGTLLCLILTFALGSAQTMVINGNPFADKFWLKVSEMFVTSSLVMLLVAVGVTIFGATRYNRKERK</sequence>
<comment type="caution">
    <text evidence="2">The sequence shown here is derived from an EMBL/GenBank/DDBJ whole genome shotgun (WGS) entry which is preliminary data.</text>
</comment>
<dbReference type="GeneID" id="91083705"/>
<keyword evidence="1" id="KW-0812">Transmembrane</keyword>
<gene>
    <name evidence="2" type="ORF">HMPREF0654_02625</name>
</gene>
<evidence type="ECO:0000313" key="2">
    <source>
        <dbReference type="EMBL" id="KGF50117.1"/>
    </source>
</evidence>
<name>A0A096C599_9BACT</name>
<evidence type="ECO:0000256" key="1">
    <source>
        <dbReference type="SAM" id="Phobius"/>
    </source>
</evidence>
<feature type="transmembrane region" description="Helical" evidence="1">
    <location>
        <begin position="53"/>
        <end position="78"/>
    </location>
</feature>
<dbReference type="Proteomes" id="UP000029538">
    <property type="component" value="Unassembled WGS sequence"/>
</dbReference>
<dbReference type="EMBL" id="JRNR01000013">
    <property type="protein sequence ID" value="KGF50117.1"/>
    <property type="molecule type" value="Genomic_DNA"/>
</dbReference>
<evidence type="ECO:0000313" key="3">
    <source>
        <dbReference type="Proteomes" id="UP000029538"/>
    </source>
</evidence>
<dbReference type="AlphaFoldDB" id="A0A096C599"/>
<keyword evidence="1" id="KW-1133">Transmembrane helix</keyword>
<keyword evidence="1" id="KW-0472">Membrane</keyword>
<feature type="transmembrane region" description="Helical" evidence="1">
    <location>
        <begin position="99"/>
        <end position="121"/>
    </location>
</feature>
<reference evidence="2 3" key="1">
    <citation type="submission" date="2014-07" db="EMBL/GenBank/DDBJ databases">
        <authorList>
            <person name="McCorrison J."/>
            <person name="Sanka R."/>
            <person name="Torralba M."/>
            <person name="Gillis M."/>
            <person name="Haft D.H."/>
            <person name="Methe B."/>
            <person name="Sutton G."/>
            <person name="Nelson K.E."/>
        </authorList>
    </citation>
    <scope>NUCLEOTIDE SEQUENCE [LARGE SCALE GENOMIC DNA]</scope>
    <source>
        <strain evidence="2 3">DNF00882</strain>
    </source>
</reference>
<protein>
    <submittedName>
        <fullName evidence="2">Membrane protein</fullName>
    </submittedName>
</protein>